<dbReference type="Pfam" id="PF22725">
    <property type="entry name" value="GFO_IDH_MocA_C3"/>
    <property type="match status" value="1"/>
</dbReference>
<proteinExistence type="inferred from homology"/>
<dbReference type="Gene3D" id="3.40.50.720">
    <property type="entry name" value="NAD(P)-binding Rossmann-like Domain"/>
    <property type="match status" value="1"/>
</dbReference>
<protein>
    <submittedName>
        <fullName evidence="6">Oxidoreductase domain-containing protein</fullName>
    </submittedName>
</protein>
<reference evidence="6 7" key="1">
    <citation type="journal article" date="2014" name="Int. J. Syst. Evol. Microbiol.">
        <title>Celeribacter indicus sp. nov., a polycyclic aromatic hydrocarbon-degrading bacterium from deep-sea sediment and reclassification of Huaishuia halophila as Celeribacter halophilus comb. nov.</title>
        <authorList>
            <person name="Lai Q."/>
            <person name="Cao J."/>
            <person name="Yuan J."/>
            <person name="Li F."/>
            <person name="Shao Z."/>
        </authorList>
    </citation>
    <scope>NUCLEOTIDE SEQUENCE [LARGE SCALE GENOMIC DNA]</scope>
    <source>
        <strain evidence="6">P73</strain>
    </source>
</reference>
<dbReference type="KEGG" id="cid:P73_3082"/>
<dbReference type="AlphaFoldDB" id="A0A0B5E637"/>
<dbReference type="InterPro" id="IPR036291">
    <property type="entry name" value="NAD(P)-bd_dom_sf"/>
</dbReference>
<feature type="domain" description="Gfo/Idh/MocA-like oxidoreductase N-terminal" evidence="4">
    <location>
        <begin position="50"/>
        <end position="163"/>
    </location>
</feature>
<dbReference type="HOGENOM" id="CLU_023194_6_0_5"/>
<dbReference type="EMBL" id="CP004393">
    <property type="protein sequence ID" value="AJE47797.1"/>
    <property type="molecule type" value="Genomic_DNA"/>
</dbReference>
<comment type="similarity">
    <text evidence="1">Belongs to the Gfo/Idh/MocA family.</text>
</comment>
<dbReference type="SUPFAM" id="SSF51735">
    <property type="entry name" value="NAD(P)-binding Rossmann-fold domains"/>
    <property type="match status" value="1"/>
</dbReference>
<evidence type="ECO:0000313" key="7">
    <source>
        <dbReference type="Proteomes" id="UP000031521"/>
    </source>
</evidence>
<evidence type="ECO:0000256" key="1">
    <source>
        <dbReference type="ARBA" id="ARBA00010928"/>
    </source>
</evidence>
<dbReference type="InterPro" id="IPR051317">
    <property type="entry name" value="Gfo/Idh/MocA_oxidoreduct"/>
</dbReference>
<keyword evidence="2" id="KW-0560">Oxidoreductase</keyword>
<keyword evidence="7" id="KW-1185">Reference proteome</keyword>
<dbReference type="GO" id="GO:0000166">
    <property type="term" value="F:nucleotide binding"/>
    <property type="evidence" value="ECO:0007669"/>
    <property type="project" value="InterPro"/>
</dbReference>
<dbReference type="GO" id="GO:0016491">
    <property type="term" value="F:oxidoreductase activity"/>
    <property type="evidence" value="ECO:0007669"/>
    <property type="project" value="UniProtKB-KW"/>
</dbReference>
<dbReference type="Gene3D" id="3.30.360.10">
    <property type="entry name" value="Dihydrodipicolinate Reductase, domain 2"/>
    <property type="match status" value="1"/>
</dbReference>
<dbReference type="SUPFAM" id="SSF55347">
    <property type="entry name" value="Glyceraldehyde-3-phosphate dehydrogenase-like, C-terminal domain"/>
    <property type="match status" value="1"/>
</dbReference>
<evidence type="ECO:0000256" key="3">
    <source>
        <dbReference type="SAM" id="MobiDB-lite"/>
    </source>
</evidence>
<evidence type="ECO:0000259" key="5">
    <source>
        <dbReference type="Pfam" id="PF22725"/>
    </source>
</evidence>
<gene>
    <name evidence="6" type="ORF">P73_3082</name>
</gene>
<sequence length="425" mass="46840">MQLFALLSRSAPPMPSLREASGGRDAPAQESSPEFVTAMSPPAGDRRTGIAYLGCGYVADFYQQTFANHRDELVLRGVWDVSAERLARFVHLHGLSAYADFDALLADPGVEIVVNLTNPRHHYDTTKRCLLAGKHVYSEKPLALALAQAEELTALAQAAGLQLVCAPSSVLGDAARTMWTAVRERRLGAPRLVYAEIDEGMIHRLGFEDWISPSGAPWPAEDELRTGCTLEHAGYMLSWLVAMFGPVERVVSVAALCIEDKGPKTPAEYRTPDFSCALLSFGEGVIARLTNSVVAPHDHQLRIFCDEGELRAREVWDFNTPVHAIPLAATRTQRRLKKWLNFSRTWRLNGRRDRRIAFAKTAHPMNFALGIADMARAIRAGRAARLGGVFALHITEVTLAIQYPDVYGTEYVPKSRPAAFSPLVP</sequence>
<accession>A0A0B5E637</accession>
<evidence type="ECO:0000259" key="4">
    <source>
        <dbReference type="Pfam" id="PF01408"/>
    </source>
</evidence>
<evidence type="ECO:0000313" key="6">
    <source>
        <dbReference type="EMBL" id="AJE47797.1"/>
    </source>
</evidence>
<dbReference type="Pfam" id="PF01408">
    <property type="entry name" value="GFO_IDH_MocA"/>
    <property type="match status" value="1"/>
</dbReference>
<name>A0A0B5E637_9RHOB</name>
<evidence type="ECO:0000256" key="2">
    <source>
        <dbReference type="ARBA" id="ARBA00023002"/>
    </source>
</evidence>
<dbReference type="OrthoDB" id="9776544at2"/>
<dbReference type="Proteomes" id="UP000031521">
    <property type="component" value="Chromosome"/>
</dbReference>
<dbReference type="InterPro" id="IPR000683">
    <property type="entry name" value="Gfo/Idh/MocA-like_OxRdtase_N"/>
</dbReference>
<dbReference type="InterPro" id="IPR055170">
    <property type="entry name" value="GFO_IDH_MocA-like_dom"/>
</dbReference>
<dbReference type="PANTHER" id="PTHR43708">
    <property type="entry name" value="CONSERVED EXPRESSED OXIDOREDUCTASE (EUROFUNG)"/>
    <property type="match status" value="1"/>
</dbReference>
<organism evidence="6 7">
    <name type="scientific">Celeribacter indicus</name>
    <dbReference type="NCBI Taxonomy" id="1208324"/>
    <lineage>
        <taxon>Bacteria</taxon>
        <taxon>Pseudomonadati</taxon>
        <taxon>Pseudomonadota</taxon>
        <taxon>Alphaproteobacteria</taxon>
        <taxon>Rhodobacterales</taxon>
        <taxon>Roseobacteraceae</taxon>
        <taxon>Celeribacter</taxon>
    </lineage>
</organism>
<feature type="region of interest" description="Disordered" evidence="3">
    <location>
        <begin position="8"/>
        <end position="42"/>
    </location>
</feature>
<feature type="domain" description="GFO/IDH/MocA-like oxidoreductase" evidence="5">
    <location>
        <begin position="176"/>
        <end position="310"/>
    </location>
</feature>
<dbReference type="RefSeq" id="WP_052453330.1">
    <property type="nucleotide sequence ID" value="NZ_CP004393.1"/>
</dbReference>
<dbReference type="STRING" id="1208324.P73_3082"/>
<dbReference type="PANTHER" id="PTHR43708:SF5">
    <property type="entry name" value="CONSERVED EXPRESSED OXIDOREDUCTASE (EUROFUNG)-RELATED"/>
    <property type="match status" value="1"/>
</dbReference>